<evidence type="ECO:0000256" key="5">
    <source>
        <dbReference type="ARBA" id="ARBA00023002"/>
    </source>
</evidence>
<dbReference type="PANTHER" id="PTHR43014">
    <property type="entry name" value="MERCURIC REDUCTASE"/>
    <property type="match status" value="1"/>
</dbReference>
<evidence type="ECO:0000256" key="9">
    <source>
        <dbReference type="PIRSR" id="PIRSR000350-4"/>
    </source>
</evidence>
<dbReference type="GO" id="GO:0003955">
    <property type="term" value="F:NAD(P)H dehydrogenase (quinone) activity"/>
    <property type="evidence" value="ECO:0007669"/>
    <property type="project" value="TreeGrafter"/>
</dbReference>
<comment type="similarity">
    <text evidence="1 10">Belongs to the class-I pyridine nucleotide-disulfide oxidoreductase family.</text>
</comment>
<evidence type="ECO:0000259" key="12">
    <source>
        <dbReference type="Pfam" id="PF07992"/>
    </source>
</evidence>
<keyword evidence="2 10" id="KW-0285">Flavoprotein</keyword>
<keyword evidence="3 8" id="KW-0274">FAD</keyword>
<dbReference type="PANTHER" id="PTHR43014:SF2">
    <property type="entry name" value="MERCURIC REDUCTASE"/>
    <property type="match status" value="1"/>
</dbReference>
<dbReference type="AlphaFoldDB" id="A0A845Q9X7"/>
<evidence type="ECO:0000259" key="11">
    <source>
        <dbReference type="Pfam" id="PF02852"/>
    </source>
</evidence>
<dbReference type="PROSITE" id="PS00076">
    <property type="entry name" value="PYRIDINE_REDOX_1"/>
    <property type="match status" value="1"/>
</dbReference>
<protein>
    <submittedName>
        <fullName evidence="13">FAD-dependent oxidoreductase</fullName>
    </submittedName>
</protein>
<organism evidence="13 14">
    <name type="scientific">Pyruvatibacter mobilis</name>
    <dbReference type="NCBI Taxonomy" id="1712261"/>
    <lineage>
        <taxon>Bacteria</taxon>
        <taxon>Pseudomonadati</taxon>
        <taxon>Pseudomonadota</taxon>
        <taxon>Alphaproteobacteria</taxon>
        <taxon>Hyphomicrobiales</taxon>
        <taxon>Parvibaculaceae</taxon>
        <taxon>Pyruvatibacter</taxon>
    </lineage>
</organism>
<dbReference type="InterPro" id="IPR012999">
    <property type="entry name" value="Pyr_OxRdtase_I_AS"/>
</dbReference>
<dbReference type="FunFam" id="3.30.390.30:FF:000001">
    <property type="entry name" value="Dihydrolipoyl dehydrogenase"/>
    <property type="match status" value="1"/>
</dbReference>
<keyword evidence="14" id="KW-1185">Reference proteome</keyword>
<dbReference type="GO" id="GO:0050660">
    <property type="term" value="F:flavin adenine dinucleotide binding"/>
    <property type="evidence" value="ECO:0007669"/>
    <property type="project" value="TreeGrafter"/>
</dbReference>
<dbReference type="EMBL" id="WXYQ01000004">
    <property type="protein sequence ID" value="NBG94976.1"/>
    <property type="molecule type" value="Genomic_DNA"/>
</dbReference>
<dbReference type="Pfam" id="PF07992">
    <property type="entry name" value="Pyr_redox_2"/>
    <property type="match status" value="1"/>
</dbReference>
<name>A0A845Q9X7_9HYPH</name>
<evidence type="ECO:0000256" key="6">
    <source>
        <dbReference type="ARBA" id="ARBA00023157"/>
    </source>
</evidence>
<dbReference type="PRINTS" id="PR00411">
    <property type="entry name" value="PNDRDTASEI"/>
</dbReference>
<dbReference type="Gene3D" id="3.30.390.30">
    <property type="match status" value="1"/>
</dbReference>
<keyword evidence="5 10" id="KW-0560">Oxidoreductase</keyword>
<evidence type="ECO:0000313" key="14">
    <source>
        <dbReference type="Proteomes" id="UP000470384"/>
    </source>
</evidence>
<evidence type="ECO:0000256" key="4">
    <source>
        <dbReference type="ARBA" id="ARBA00022857"/>
    </source>
</evidence>
<evidence type="ECO:0000313" key="13">
    <source>
        <dbReference type="EMBL" id="NBG94976.1"/>
    </source>
</evidence>
<feature type="binding site" evidence="8">
    <location>
        <position position="52"/>
    </location>
    <ligand>
        <name>FAD</name>
        <dbReference type="ChEBI" id="CHEBI:57692"/>
    </ligand>
</feature>
<feature type="disulfide bond" description="Redox-active" evidence="9">
    <location>
        <begin position="43"/>
        <end position="48"/>
    </location>
</feature>
<dbReference type="OrthoDB" id="9781772at2"/>
<proteinExistence type="inferred from homology"/>
<dbReference type="InterPro" id="IPR036188">
    <property type="entry name" value="FAD/NAD-bd_sf"/>
</dbReference>
<dbReference type="InterPro" id="IPR004099">
    <property type="entry name" value="Pyr_nucl-diS_OxRdtase_dimer"/>
</dbReference>
<feature type="binding site" evidence="8">
    <location>
        <position position="306"/>
    </location>
    <ligand>
        <name>FAD</name>
        <dbReference type="ChEBI" id="CHEBI:57692"/>
    </ligand>
</feature>
<reference evidence="13 14" key="1">
    <citation type="journal article" date="2016" name="Int. J. Syst. Evol. Microbiol.">
        <title>Pyruvatibacter mobilis gen. nov., sp. nov., a marine bacterium from the culture broth of Picochlorum sp. 122.</title>
        <authorList>
            <person name="Wang G."/>
            <person name="Tang M."/>
            <person name="Wu H."/>
            <person name="Dai S."/>
            <person name="Li T."/>
            <person name="Chen C."/>
            <person name="He H."/>
            <person name="Fan J."/>
            <person name="Xiang W."/>
            <person name="Li X."/>
        </authorList>
    </citation>
    <scope>NUCLEOTIDE SEQUENCE [LARGE SCALE GENOMIC DNA]</scope>
    <source>
        <strain evidence="13 14">GYP-11</strain>
    </source>
</reference>
<dbReference type="PRINTS" id="PR00368">
    <property type="entry name" value="FADPNR"/>
</dbReference>
<evidence type="ECO:0000256" key="10">
    <source>
        <dbReference type="RuleBase" id="RU003691"/>
    </source>
</evidence>
<evidence type="ECO:0000256" key="2">
    <source>
        <dbReference type="ARBA" id="ARBA00022630"/>
    </source>
</evidence>
<evidence type="ECO:0000256" key="8">
    <source>
        <dbReference type="PIRSR" id="PIRSR000350-3"/>
    </source>
</evidence>
<comment type="cofactor">
    <cofactor evidence="8">
        <name>FAD</name>
        <dbReference type="ChEBI" id="CHEBI:57692"/>
    </cofactor>
    <text evidence="8">Binds 1 FAD per subunit.</text>
</comment>
<dbReference type="Pfam" id="PF02852">
    <property type="entry name" value="Pyr_redox_dim"/>
    <property type="match status" value="1"/>
</dbReference>
<comment type="caution">
    <text evidence="13">The sequence shown here is derived from an EMBL/GenBank/DDBJ whole genome shotgun (WGS) entry which is preliminary data.</text>
</comment>
<gene>
    <name evidence="13" type="ORF">GTQ45_04450</name>
</gene>
<feature type="binding site" evidence="8">
    <location>
        <position position="200"/>
    </location>
    <ligand>
        <name>NAD(+)</name>
        <dbReference type="ChEBI" id="CHEBI:57540"/>
    </ligand>
</feature>
<feature type="binding site" evidence="8">
    <location>
        <begin position="177"/>
        <end position="184"/>
    </location>
    <ligand>
        <name>NAD(+)</name>
        <dbReference type="ChEBI" id="CHEBI:57540"/>
    </ligand>
</feature>
<dbReference type="InterPro" id="IPR023753">
    <property type="entry name" value="FAD/NAD-binding_dom"/>
</dbReference>
<sequence>MNKITTDICVIGAGSGGLSVAAGAVQMGAKVVLIEGGKMGGDCLNYGCVPSKALLAAGKHAHMFGHSDEFGIAPAAPQVDFARVNAHVKSVIAAIEPNDSVERFEGLGVHVIQAYARFKDARTVIAGDTEIRAKRIVIATGSSPVEPPIPGLEDVPYFTNETIFDNTDLPDHLIVIGGGPIGMEMSQAHRRLGAKVTTLEGGTALGKDDPELTAIVKKRLIDEGIDLRENAMVQRIEKTDAGIRVVFEKDGQEQSVDGTHLLLAVGRKPNVERLELENAGIEYTKRGIQVDDRLRTTNKKIFAMGDVAGGLQFTHVAGYHAGIVIRNALFKVPAKADHSAVPWVTYTDPEMAHVGLTEADARKNHGDSITVLKWGFDENDRAQAERRTEGLIKVVTDKKGVILGASIAGLNAGDLLAPWILAVGQRQKIGTMAQFIAPYPTLTEVSKRAAGSYYTPTLYSSRIRFIVRLLMRLFG</sequence>
<evidence type="ECO:0000256" key="7">
    <source>
        <dbReference type="ARBA" id="ARBA00023284"/>
    </source>
</evidence>
<dbReference type="Gene3D" id="3.50.50.60">
    <property type="entry name" value="FAD/NAD(P)-binding domain"/>
    <property type="match status" value="2"/>
</dbReference>
<dbReference type="InterPro" id="IPR001100">
    <property type="entry name" value="Pyr_nuc-diS_OxRdtase"/>
</dbReference>
<keyword evidence="8" id="KW-0547">Nucleotide-binding</keyword>
<evidence type="ECO:0000256" key="1">
    <source>
        <dbReference type="ARBA" id="ARBA00007532"/>
    </source>
</evidence>
<dbReference type="GO" id="GO:0016668">
    <property type="term" value="F:oxidoreductase activity, acting on a sulfur group of donors, NAD(P) as acceptor"/>
    <property type="evidence" value="ECO:0007669"/>
    <property type="project" value="InterPro"/>
</dbReference>
<feature type="domain" description="FAD/NAD(P)-binding" evidence="12">
    <location>
        <begin position="7"/>
        <end position="320"/>
    </location>
</feature>
<evidence type="ECO:0000256" key="3">
    <source>
        <dbReference type="ARBA" id="ARBA00022827"/>
    </source>
</evidence>
<dbReference type="Proteomes" id="UP000470384">
    <property type="component" value="Unassembled WGS sequence"/>
</dbReference>
<keyword evidence="4" id="KW-0521">NADP</keyword>
<feature type="binding site" evidence="8">
    <location>
        <position position="266"/>
    </location>
    <ligand>
        <name>NAD(+)</name>
        <dbReference type="ChEBI" id="CHEBI:57540"/>
    </ligand>
</feature>
<feature type="binding site" evidence="8">
    <location>
        <begin position="140"/>
        <end position="142"/>
    </location>
    <ligand>
        <name>FAD</name>
        <dbReference type="ChEBI" id="CHEBI:57692"/>
    </ligand>
</feature>
<dbReference type="PIRSF" id="PIRSF000350">
    <property type="entry name" value="Mercury_reductase_MerA"/>
    <property type="match status" value="1"/>
</dbReference>
<dbReference type="SUPFAM" id="SSF55424">
    <property type="entry name" value="FAD/NAD-linked reductases, dimerisation (C-terminal) domain"/>
    <property type="match status" value="1"/>
</dbReference>
<dbReference type="InterPro" id="IPR016156">
    <property type="entry name" value="FAD/NAD-linked_Rdtase_dimer_sf"/>
</dbReference>
<keyword evidence="8" id="KW-0520">NAD</keyword>
<dbReference type="RefSeq" id="WP_160587016.1">
    <property type="nucleotide sequence ID" value="NZ_BMHN01000001.1"/>
</dbReference>
<dbReference type="GeneID" id="300655890"/>
<dbReference type="SUPFAM" id="SSF51905">
    <property type="entry name" value="FAD/NAD(P)-binding domain"/>
    <property type="match status" value="1"/>
</dbReference>
<keyword evidence="7 10" id="KW-0676">Redox-active center</keyword>
<feature type="domain" description="Pyridine nucleotide-disulphide oxidoreductase dimerisation" evidence="11">
    <location>
        <begin position="341"/>
        <end position="449"/>
    </location>
</feature>
<accession>A0A845Q9X7</accession>
<keyword evidence="6" id="KW-1015">Disulfide bond</keyword>